<proteinExistence type="predicted"/>
<evidence type="ECO:0000313" key="3">
    <source>
        <dbReference type="EMBL" id="QHU13034.1"/>
    </source>
</evidence>
<feature type="compositionally biased region" description="Acidic residues" evidence="1">
    <location>
        <begin position="1125"/>
        <end position="1142"/>
    </location>
</feature>
<feature type="compositionally biased region" description="Basic and acidic residues" evidence="1">
    <location>
        <begin position="1083"/>
        <end position="1093"/>
    </location>
</feature>
<dbReference type="EMBL" id="MN740813">
    <property type="protein sequence ID" value="QHU13034.1"/>
    <property type="molecule type" value="Genomic_DNA"/>
</dbReference>
<dbReference type="GO" id="GO:0008270">
    <property type="term" value="F:zinc ion binding"/>
    <property type="evidence" value="ECO:0007669"/>
    <property type="project" value="InterPro"/>
</dbReference>
<evidence type="ECO:0000259" key="2">
    <source>
        <dbReference type="PROSITE" id="PS50158"/>
    </source>
</evidence>
<feature type="compositionally biased region" description="Acidic residues" evidence="1">
    <location>
        <begin position="1104"/>
        <end position="1114"/>
    </location>
</feature>
<dbReference type="AlphaFoldDB" id="A0A6C0KA48"/>
<organism evidence="3">
    <name type="scientific">viral metagenome</name>
    <dbReference type="NCBI Taxonomy" id="1070528"/>
    <lineage>
        <taxon>unclassified sequences</taxon>
        <taxon>metagenomes</taxon>
        <taxon>organismal metagenomes</taxon>
    </lineage>
</organism>
<dbReference type="InterPro" id="IPR001878">
    <property type="entry name" value="Znf_CCHC"/>
</dbReference>
<protein>
    <recommendedName>
        <fullName evidence="2">CCHC-type domain-containing protein</fullName>
    </recommendedName>
</protein>
<feature type="region of interest" description="Disordered" evidence="1">
    <location>
        <begin position="1062"/>
        <end position="1142"/>
    </location>
</feature>
<feature type="domain" description="CCHC-type" evidence="2">
    <location>
        <begin position="398"/>
        <end position="414"/>
    </location>
</feature>
<sequence>MASEFLFNPQTEFEIVEEFDFDESIQRPTEIRFFTFEEQASDFMNKLLPSEGKISKGAIRDAEHHVDSMAKLYKELVQETPDGFVPVQYERPALLPWVHYVNSEGVKVSDPYPWNATWARLFAYTEKSAPNFYIRLLDSLPHSAFYYDAGELPVYVDGRTQIDGRYFLDKFHYSKTDYRQDKTFRIQTVFREDTQDAARFTGYSIDNPPLAPPNPLEDHPFLSVHAEPVVIESTERLPELLPTMTSVFEHAIPATSDPYGEAMPYLKLYDIRLKDVPIDLWTSKFAPVAAIDETPPPIDLVFAAREQDAPPKVLLDMYGTPWYPALSVRRWLADQPDAGLLVSKILLSESAATGVVAIPPPNVLPEGGIIEGTAEECLPTEITDYNDFLTRGVYRAPKCAVCGATGHGGKECPDKRGKVDYAPGHGCIPLAFISVEREALPYSGKTPWTPGTDALVLKQHQELLAQFKPVHVDTYPTFPATAPATSIDEIRKHIVDILADDRLLPEDQLADIEELLQGGSTLENHVYKSNSTGAFLVCEHELERLRGAFAADPELYLRTWCAKLAGFYVCTFSGERIAEVVEQQDQFDEAGHVINRHDSLVKAPTTLEHGSFDTALKSLQKLFKSSQPADDVLYLLLTLLQVLPDEDQLMPLLGYARSESDKLLARMAGRKLAPKEQTNLDLALAVYGFNALVVLMQIHTPRLIPRRSFGSQPVPLRGFPRDTGDMNDAPLVDAMLGALQKTFENYPSTFRGGSVVFLRSLLNDRKTVKKIVMASLSKQFVPAFKDALLVARDSMDSAAVAAAPIQQTFRPEIVRPAVTMFTPAQKAAVGPESRYECPGSFSHLLVGTSFSYTQPVLPIVEPMMPSPTAEEVFAPEGPDVYTPTADEVRASQKVKPGAFVPIQRILTTEERPEMLRMLLLRLFSMVFEESTATTKPVADFIREQRPRIVAAYGSDPSLLRDFYKGLLRQFSVLLAGTPAAIALERAFSKDFAVKSLLSSAAENGKAVDSLRAREREEFKSRLRRMPDALRDISKTLIDLGLAPYLINTGDRERFMREIRDGEPAAAVAEPDDPLLAPADEGEDGHPPNVERDLSAQGEAPVTEEGVELEADYGDYGDRRGRTGEGEEAEDAAAYNYEEDFGS</sequence>
<reference evidence="3" key="1">
    <citation type="journal article" date="2020" name="Nature">
        <title>Giant virus diversity and host interactions through global metagenomics.</title>
        <authorList>
            <person name="Schulz F."/>
            <person name="Roux S."/>
            <person name="Paez-Espino D."/>
            <person name="Jungbluth S."/>
            <person name="Walsh D.A."/>
            <person name="Denef V.J."/>
            <person name="McMahon K.D."/>
            <person name="Konstantinidis K.T."/>
            <person name="Eloe-Fadrosh E.A."/>
            <person name="Kyrpides N.C."/>
            <person name="Woyke T."/>
        </authorList>
    </citation>
    <scope>NUCLEOTIDE SEQUENCE</scope>
    <source>
        <strain evidence="3">GVMAG-S-1101176-114</strain>
    </source>
</reference>
<name>A0A6C0KA48_9ZZZZ</name>
<evidence type="ECO:0000256" key="1">
    <source>
        <dbReference type="SAM" id="MobiDB-lite"/>
    </source>
</evidence>
<feature type="compositionally biased region" description="Low complexity" evidence="1">
    <location>
        <begin position="1063"/>
        <end position="1078"/>
    </location>
</feature>
<dbReference type="PROSITE" id="PS50158">
    <property type="entry name" value="ZF_CCHC"/>
    <property type="match status" value="1"/>
</dbReference>
<accession>A0A6C0KA48</accession>
<feature type="compositionally biased region" description="Basic and acidic residues" evidence="1">
    <location>
        <begin position="1115"/>
        <end position="1124"/>
    </location>
</feature>
<dbReference type="GO" id="GO:0003676">
    <property type="term" value="F:nucleic acid binding"/>
    <property type="evidence" value="ECO:0007669"/>
    <property type="project" value="InterPro"/>
</dbReference>